<dbReference type="PANTHER" id="PTHR43674">
    <property type="entry name" value="NITRILASE C965.09-RELATED"/>
    <property type="match status" value="1"/>
</dbReference>
<dbReference type="InterPro" id="IPR050345">
    <property type="entry name" value="Aliph_Amidase/BUP"/>
</dbReference>
<dbReference type="AlphaFoldDB" id="A0A9W6VTL1"/>
<name>A0A9W6VTL1_9ACTN</name>
<dbReference type="InterPro" id="IPR036526">
    <property type="entry name" value="C-N_Hydrolase_sf"/>
</dbReference>
<comment type="similarity">
    <text evidence="1">Belongs to the carbon-nitrogen hydrolase superfamily. NIT1/NIT2 family.</text>
</comment>
<evidence type="ECO:0000259" key="3">
    <source>
        <dbReference type="PROSITE" id="PS50263"/>
    </source>
</evidence>
<evidence type="ECO:0000313" key="5">
    <source>
        <dbReference type="Proteomes" id="UP001165135"/>
    </source>
</evidence>
<protein>
    <recommendedName>
        <fullName evidence="3">CN hydrolase domain-containing protein</fullName>
    </recommendedName>
</protein>
<evidence type="ECO:0000313" key="4">
    <source>
        <dbReference type="EMBL" id="GLY79239.1"/>
    </source>
</evidence>
<dbReference type="SUPFAM" id="SSF56317">
    <property type="entry name" value="Carbon-nitrogen hydrolase"/>
    <property type="match status" value="1"/>
</dbReference>
<dbReference type="PROSITE" id="PS01227">
    <property type="entry name" value="UPF0012"/>
    <property type="match status" value="1"/>
</dbReference>
<feature type="domain" description="CN hydrolase" evidence="3">
    <location>
        <begin position="4"/>
        <end position="251"/>
    </location>
</feature>
<dbReference type="InterPro" id="IPR003010">
    <property type="entry name" value="C-N_Hydrolase"/>
</dbReference>
<dbReference type="EMBL" id="BSTJ01000011">
    <property type="protein sequence ID" value="GLY79239.1"/>
    <property type="molecule type" value="Genomic_DNA"/>
</dbReference>
<reference evidence="4" key="1">
    <citation type="submission" date="2023-03" db="EMBL/GenBank/DDBJ databases">
        <title>Actinoallomurus iriomotensis NBRC 103681.</title>
        <authorList>
            <person name="Ichikawa N."/>
            <person name="Sato H."/>
            <person name="Tonouchi N."/>
        </authorList>
    </citation>
    <scope>NUCLEOTIDE SEQUENCE</scope>
    <source>
        <strain evidence="4">NBRC 103681</strain>
    </source>
</reference>
<evidence type="ECO:0000256" key="2">
    <source>
        <dbReference type="ARBA" id="ARBA00022801"/>
    </source>
</evidence>
<gene>
    <name evidence="4" type="ORF">Airi01_075060</name>
</gene>
<dbReference type="PROSITE" id="PS50263">
    <property type="entry name" value="CN_HYDROLASE"/>
    <property type="match status" value="1"/>
</dbReference>
<dbReference type="Proteomes" id="UP001165135">
    <property type="component" value="Unassembled WGS sequence"/>
</dbReference>
<evidence type="ECO:0000256" key="1">
    <source>
        <dbReference type="ARBA" id="ARBA00010613"/>
    </source>
</evidence>
<dbReference type="Pfam" id="PF00795">
    <property type="entry name" value="CN_hydrolase"/>
    <property type="match status" value="1"/>
</dbReference>
<comment type="caution">
    <text evidence="4">The sequence shown here is derived from an EMBL/GenBank/DDBJ whole genome shotgun (WGS) entry which is preliminary data.</text>
</comment>
<accession>A0A9W6VTL1</accession>
<dbReference type="Gene3D" id="3.60.110.10">
    <property type="entry name" value="Carbon-nitrogen hydrolase"/>
    <property type="match status" value="1"/>
</dbReference>
<proteinExistence type="inferred from homology"/>
<dbReference type="InterPro" id="IPR001110">
    <property type="entry name" value="UPF0012_CS"/>
</dbReference>
<keyword evidence="2" id="KW-0378">Hydrolase</keyword>
<organism evidence="4 5">
    <name type="scientific">Actinoallomurus iriomotensis</name>
    <dbReference type="NCBI Taxonomy" id="478107"/>
    <lineage>
        <taxon>Bacteria</taxon>
        <taxon>Bacillati</taxon>
        <taxon>Actinomycetota</taxon>
        <taxon>Actinomycetes</taxon>
        <taxon>Streptosporangiales</taxon>
        <taxon>Thermomonosporaceae</taxon>
        <taxon>Actinoallomurus</taxon>
    </lineage>
</organism>
<dbReference type="RefSeq" id="WP_285630392.1">
    <property type="nucleotide sequence ID" value="NZ_BSTJ01000011.1"/>
</dbReference>
<dbReference type="GO" id="GO:0016811">
    <property type="term" value="F:hydrolase activity, acting on carbon-nitrogen (but not peptide) bonds, in linear amides"/>
    <property type="evidence" value="ECO:0007669"/>
    <property type="project" value="UniProtKB-ARBA"/>
</dbReference>
<sequence>MTTLGAAGVQIAATPLDPAANAAAGAAAIVSAARAGAGLVVLPELLSTGYVLDRTALAGLAESVAAPGACLRAWSAEAARHGVTVVAGFAERDGDRLFNSGAVIDRSGRIAGVYRKLHLFGAEREVFAPGDRGLPVFAVDGLRIGVMICYDLRFPEAMRILAVRGAAVVAVPTAWVRGFDHARHGARVPQVDGVLVQANLNQVAVVCADQWGEQAPHTFLGRSLVADPYGLPVAGPLGAEGDGLALAPIDLDEMARARDRAVGSPVRDRRTDVYAADLGYLSNGGET</sequence>
<dbReference type="PANTHER" id="PTHR43674:SF2">
    <property type="entry name" value="BETA-UREIDOPROPIONASE"/>
    <property type="match status" value="1"/>
</dbReference>